<keyword evidence="1" id="KW-0732">Signal</keyword>
<accession>A0ABV8DHG4</accession>
<name>A0ABV8DHG4_9BURK</name>
<proteinExistence type="predicted"/>
<keyword evidence="3" id="KW-1185">Reference proteome</keyword>
<evidence type="ECO:0000313" key="3">
    <source>
        <dbReference type="Proteomes" id="UP001595693"/>
    </source>
</evidence>
<dbReference type="Proteomes" id="UP001595693">
    <property type="component" value="Unassembled WGS sequence"/>
</dbReference>
<evidence type="ECO:0000313" key="2">
    <source>
        <dbReference type="EMBL" id="MFC3938006.1"/>
    </source>
</evidence>
<comment type="caution">
    <text evidence="2">The sequence shown here is derived from an EMBL/GenBank/DDBJ whole genome shotgun (WGS) entry which is preliminary data.</text>
</comment>
<dbReference type="Pfam" id="PF13557">
    <property type="entry name" value="Phenol_MetA_deg"/>
    <property type="match status" value="1"/>
</dbReference>
<dbReference type="EMBL" id="JBHSAJ010000159">
    <property type="protein sequence ID" value="MFC3938006.1"/>
    <property type="molecule type" value="Genomic_DNA"/>
</dbReference>
<dbReference type="RefSeq" id="WP_158276439.1">
    <property type="nucleotide sequence ID" value="NZ_JAMXAX010000150.1"/>
</dbReference>
<feature type="signal peptide" evidence="1">
    <location>
        <begin position="1"/>
        <end position="26"/>
    </location>
</feature>
<evidence type="ECO:0000256" key="1">
    <source>
        <dbReference type="SAM" id="SignalP"/>
    </source>
</evidence>
<gene>
    <name evidence="2" type="ORF">ACFOW3_25645</name>
</gene>
<sequence>MTQNIRKLAVAMAVALLGAGVALAQADEPINADRPGIADGSKVVGQGRLQLEAGVQKEFRRVAGVSDHRVMAPLLLRAGVSPRWELRLETNSYVFQTSRDSLGSLVRDEGRAPVALGAKYQVTDPTDRAAPSLGVIARLIPPSGSGNFRGRRTSGDLRLAADWDFAQNWSLNPNVGVGLVEDDEGRTFFARTFAATLSYNPTASLSLFVDGGLQSPEKRSGRAAVILDAGLGYLLTPNVQLDFSVGKGVRGSTSPRAFVSAGVSTRF</sequence>
<protein>
    <submittedName>
        <fullName evidence="2">Transporter</fullName>
    </submittedName>
</protein>
<organism evidence="2 3">
    <name type="scientific">Acidovorax facilis</name>
    <dbReference type="NCBI Taxonomy" id="12917"/>
    <lineage>
        <taxon>Bacteria</taxon>
        <taxon>Pseudomonadati</taxon>
        <taxon>Pseudomonadota</taxon>
        <taxon>Betaproteobacteria</taxon>
        <taxon>Burkholderiales</taxon>
        <taxon>Comamonadaceae</taxon>
        <taxon>Acidovorax</taxon>
    </lineage>
</organism>
<reference evidence="3" key="1">
    <citation type="journal article" date="2019" name="Int. J. Syst. Evol. Microbiol.">
        <title>The Global Catalogue of Microorganisms (GCM) 10K type strain sequencing project: providing services to taxonomists for standard genome sequencing and annotation.</title>
        <authorList>
            <consortium name="The Broad Institute Genomics Platform"/>
            <consortium name="The Broad Institute Genome Sequencing Center for Infectious Disease"/>
            <person name="Wu L."/>
            <person name="Ma J."/>
        </authorList>
    </citation>
    <scope>NUCLEOTIDE SEQUENCE [LARGE SCALE GENOMIC DNA]</scope>
    <source>
        <strain evidence="3">CCUG 2113</strain>
    </source>
</reference>
<dbReference type="InterPro" id="IPR025737">
    <property type="entry name" value="FApF"/>
</dbReference>
<feature type="chain" id="PRO_5046516669" evidence="1">
    <location>
        <begin position="27"/>
        <end position="267"/>
    </location>
</feature>